<gene>
    <name evidence="2" type="ORF">MPL3365_170264</name>
</gene>
<evidence type="ECO:0000313" key="3">
    <source>
        <dbReference type="Proteomes" id="UP000046122"/>
    </source>
</evidence>
<dbReference type="Proteomes" id="UP000046122">
    <property type="component" value="Unassembled WGS sequence"/>
</dbReference>
<protein>
    <submittedName>
        <fullName evidence="2">Uncharacterized protein</fullName>
    </submittedName>
</protein>
<accession>A0A090FZP0</accession>
<evidence type="ECO:0000313" key="2">
    <source>
        <dbReference type="EMBL" id="CDX53114.1"/>
    </source>
</evidence>
<feature type="region of interest" description="Disordered" evidence="1">
    <location>
        <begin position="17"/>
        <end position="39"/>
    </location>
</feature>
<dbReference type="AlphaFoldDB" id="A0A090FZP0"/>
<organism evidence="2 3">
    <name type="scientific">Mesorhizobium plurifarium</name>
    <dbReference type="NCBI Taxonomy" id="69974"/>
    <lineage>
        <taxon>Bacteria</taxon>
        <taxon>Pseudomonadati</taxon>
        <taxon>Pseudomonadota</taxon>
        <taxon>Alphaproteobacteria</taxon>
        <taxon>Hyphomicrobiales</taxon>
        <taxon>Phyllobacteriaceae</taxon>
        <taxon>Mesorhizobium</taxon>
    </lineage>
</organism>
<name>A0A090FZP0_MESPL</name>
<evidence type="ECO:0000256" key="1">
    <source>
        <dbReference type="SAM" id="MobiDB-lite"/>
    </source>
</evidence>
<reference evidence="2 3" key="1">
    <citation type="submission" date="2014-08" db="EMBL/GenBank/DDBJ databases">
        <authorList>
            <person name="Moulin Lionel"/>
        </authorList>
    </citation>
    <scope>NUCLEOTIDE SEQUENCE [LARGE SCALE GENOMIC DNA]</scope>
</reference>
<proteinExistence type="predicted"/>
<sequence>MFRFNIFTRWMYHPRVRHGEPGRARNDARRVPVDAGKPPRPEGVLLSRSLVQAYALVSAKRDWKIVFQEMWSLSRNLSKPAPIAVEAAAE</sequence>
<dbReference type="EMBL" id="CCNE01000009">
    <property type="protein sequence ID" value="CDX53114.1"/>
    <property type="molecule type" value="Genomic_DNA"/>
</dbReference>